<evidence type="ECO:0000313" key="3">
    <source>
        <dbReference type="Proteomes" id="UP000195062"/>
    </source>
</evidence>
<comment type="caution">
    <text evidence="2">The sequence shown here is derived from an EMBL/GenBank/DDBJ whole genome shotgun (WGS) entry which is preliminary data.</text>
</comment>
<evidence type="ECO:0000313" key="2">
    <source>
        <dbReference type="EMBL" id="OUD99779.1"/>
    </source>
</evidence>
<dbReference type="Proteomes" id="UP000195062">
    <property type="component" value="Unassembled WGS sequence"/>
</dbReference>
<feature type="region of interest" description="Disordered" evidence="1">
    <location>
        <begin position="40"/>
        <end position="62"/>
    </location>
</feature>
<reference evidence="2 3" key="1">
    <citation type="submission" date="2016-08" db="EMBL/GenBank/DDBJ databases">
        <title>Genome sequence of Clavibacter michiganensis subsp. michiganensis strain CASJ007.</title>
        <authorList>
            <person name="Thapa S.P."/>
            <person name="Coaker G."/>
        </authorList>
    </citation>
    <scope>NUCLEOTIDE SEQUENCE [LARGE SCALE GENOMIC DNA]</scope>
    <source>
        <strain evidence="2">CASJ007</strain>
    </source>
</reference>
<proteinExistence type="predicted"/>
<sequence>MLVARLQHHERGRERGLLPRVGAIRAGVARQRVLREEPHVVGGARQLGRDPTHHGLLASDGS</sequence>
<name>A0A251XCA3_CLAMM</name>
<dbReference type="AlphaFoldDB" id="A0A251XCA3"/>
<gene>
    <name evidence="2" type="ORF">CMMCAS07_20105</name>
</gene>
<dbReference type="EMBL" id="MDHH01000010">
    <property type="protein sequence ID" value="OUD99779.1"/>
    <property type="molecule type" value="Genomic_DNA"/>
</dbReference>
<protein>
    <submittedName>
        <fullName evidence="2">Uncharacterized protein</fullName>
    </submittedName>
</protein>
<evidence type="ECO:0000256" key="1">
    <source>
        <dbReference type="SAM" id="MobiDB-lite"/>
    </source>
</evidence>
<accession>A0A251XCA3</accession>
<keyword evidence="3" id="KW-1185">Reference proteome</keyword>
<organism evidence="2 3">
    <name type="scientific">Clavibacter michiganensis subsp. michiganensis</name>
    <dbReference type="NCBI Taxonomy" id="33013"/>
    <lineage>
        <taxon>Bacteria</taxon>
        <taxon>Bacillati</taxon>
        <taxon>Actinomycetota</taxon>
        <taxon>Actinomycetes</taxon>
        <taxon>Micrococcales</taxon>
        <taxon>Microbacteriaceae</taxon>
        <taxon>Clavibacter</taxon>
    </lineage>
</organism>